<sequence length="646" mass="71738">MSPIVSVVIRSDLVEGETSSPVLGWPSTPRLPGWTCPAPPRLKMRLVGPRSLDPLDLSGFRNLFVFRSHDFKARPSPFFSVLPSTQFQHTSSRRNAFPGLFFLQHWPSSGSSGGVSMAEDNLGWVLEPGGRGTFGLLKSCILTLLLCVYTAIHLNIPATKDTKRRLYLRKTKWLVIAMLAPELVVYIAWCQRQEVKKLHKMVAKSFEQLGRRDSTKKRAHSWTTTHSWYAYMGGFAIDTTPTDSADEFITGSPPLRLFSQGVTIMGESGQLPDIPLRYVQDKSKADSLAKLLIISQSSWMVLQCITRRSAGLYVTMVELNTLAHAVCALIIYALWWEKPKDIQDPTLLAGDSYRTAAIAYWSCNMNMSARSDASSAEYPRLDIHVDRARHDRTELDNLASVDLSSLPADGGDISNNQVQAEDSEDCLIVGNSTPAKDPPIDQVRVFDILTQEYSARAILGIRLRWTSPDSPSVGMRSSFCPIPGGEERLGKRMPDTTKLVIDRPCLTRWSILWTAWLHGGGDARSAPIGVFSSTKNNSGSRFEANLTGRGIRFEEWATKHHNYFDHSSAWGPFAPFIVGRVENWKYVDPDDEGGGASLAIFLILALAYGGIHATAWNDEFSSLAEKMLWRASCAYMAAYSVVCSES</sequence>
<dbReference type="AlphaFoldDB" id="A0AAE0XAJ6"/>
<gene>
    <name evidence="1" type="ORF">B0T22DRAFT_512503</name>
</gene>
<keyword evidence="2" id="KW-1185">Reference proteome</keyword>
<dbReference type="Proteomes" id="UP001270362">
    <property type="component" value="Unassembled WGS sequence"/>
</dbReference>
<dbReference type="EMBL" id="JAULSO010000002">
    <property type="protein sequence ID" value="KAK3688762.1"/>
    <property type="molecule type" value="Genomic_DNA"/>
</dbReference>
<dbReference type="PANTHER" id="PTHR35043:SF7">
    <property type="entry name" value="TRANSCRIPTION FACTOR DOMAIN-CONTAINING PROTEIN"/>
    <property type="match status" value="1"/>
</dbReference>
<comment type="caution">
    <text evidence="1">The sequence shown here is derived from an EMBL/GenBank/DDBJ whole genome shotgun (WGS) entry which is preliminary data.</text>
</comment>
<reference evidence="1" key="1">
    <citation type="journal article" date="2023" name="Mol. Phylogenet. Evol.">
        <title>Genome-scale phylogeny and comparative genomics of the fungal order Sordariales.</title>
        <authorList>
            <person name="Hensen N."/>
            <person name="Bonometti L."/>
            <person name="Westerberg I."/>
            <person name="Brannstrom I.O."/>
            <person name="Guillou S."/>
            <person name="Cros-Aarteil S."/>
            <person name="Calhoun S."/>
            <person name="Haridas S."/>
            <person name="Kuo A."/>
            <person name="Mondo S."/>
            <person name="Pangilinan J."/>
            <person name="Riley R."/>
            <person name="LaButti K."/>
            <person name="Andreopoulos B."/>
            <person name="Lipzen A."/>
            <person name="Chen C."/>
            <person name="Yan M."/>
            <person name="Daum C."/>
            <person name="Ng V."/>
            <person name="Clum A."/>
            <person name="Steindorff A."/>
            <person name="Ohm R.A."/>
            <person name="Martin F."/>
            <person name="Silar P."/>
            <person name="Natvig D.O."/>
            <person name="Lalanne C."/>
            <person name="Gautier V."/>
            <person name="Ament-Velasquez S.L."/>
            <person name="Kruys A."/>
            <person name="Hutchinson M.I."/>
            <person name="Powell A.J."/>
            <person name="Barry K."/>
            <person name="Miller A.N."/>
            <person name="Grigoriev I.V."/>
            <person name="Debuchy R."/>
            <person name="Gladieux P."/>
            <person name="Hiltunen Thoren M."/>
            <person name="Johannesson H."/>
        </authorList>
    </citation>
    <scope>NUCLEOTIDE SEQUENCE</scope>
    <source>
        <strain evidence="1">CBS 314.62</strain>
    </source>
</reference>
<organism evidence="1 2">
    <name type="scientific">Podospora appendiculata</name>
    <dbReference type="NCBI Taxonomy" id="314037"/>
    <lineage>
        <taxon>Eukaryota</taxon>
        <taxon>Fungi</taxon>
        <taxon>Dikarya</taxon>
        <taxon>Ascomycota</taxon>
        <taxon>Pezizomycotina</taxon>
        <taxon>Sordariomycetes</taxon>
        <taxon>Sordariomycetidae</taxon>
        <taxon>Sordariales</taxon>
        <taxon>Podosporaceae</taxon>
        <taxon>Podospora</taxon>
    </lineage>
</organism>
<protein>
    <submittedName>
        <fullName evidence="1">Uncharacterized protein</fullName>
    </submittedName>
</protein>
<dbReference type="PANTHER" id="PTHR35043">
    <property type="entry name" value="TRANSCRIPTION FACTOR DOMAIN-CONTAINING PROTEIN"/>
    <property type="match status" value="1"/>
</dbReference>
<proteinExistence type="predicted"/>
<name>A0AAE0XAJ6_9PEZI</name>
<accession>A0AAE0XAJ6</accession>
<evidence type="ECO:0000313" key="1">
    <source>
        <dbReference type="EMBL" id="KAK3688762.1"/>
    </source>
</evidence>
<reference evidence="1" key="2">
    <citation type="submission" date="2023-06" db="EMBL/GenBank/DDBJ databases">
        <authorList>
            <consortium name="Lawrence Berkeley National Laboratory"/>
            <person name="Haridas S."/>
            <person name="Hensen N."/>
            <person name="Bonometti L."/>
            <person name="Westerberg I."/>
            <person name="Brannstrom I.O."/>
            <person name="Guillou S."/>
            <person name="Cros-Aarteil S."/>
            <person name="Calhoun S."/>
            <person name="Kuo A."/>
            <person name="Mondo S."/>
            <person name="Pangilinan J."/>
            <person name="Riley R."/>
            <person name="Labutti K."/>
            <person name="Andreopoulos B."/>
            <person name="Lipzen A."/>
            <person name="Chen C."/>
            <person name="Yanf M."/>
            <person name="Daum C."/>
            <person name="Ng V."/>
            <person name="Clum A."/>
            <person name="Steindorff A."/>
            <person name="Ohm R."/>
            <person name="Martin F."/>
            <person name="Silar P."/>
            <person name="Natvig D."/>
            <person name="Lalanne C."/>
            <person name="Gautier V."/>
            <person name="Ament-Velasquez S.L."/>
            <person name="Kruys A."/>
            <person name="Hutchinson M.I."/>
            <person name="Powell A.J."/>
            <person name="Barry K."/>
            <person name="Miller A.N."/>
            <person name="Grigoriev I.V."/>
            <person name="Debuchy R."/>
            <person name="Gladieux P."/>
            <person name="Thoren M.H."/>
            <person name="Johannesson H."/>
        </authorList>
    </citation>
    <scope>NUCLEOTIDE SEQUENCE</scope>
    <source>
        <strain evidence="1">CBS 314.62</strain>
    </source>
</reference>
<evidence type="ECO:0000313" key="2">
    <source>
        <dbReference type="Proteomes" id="UP001270362"/>
    </source>
</evidence>